<evidence type="ECO:0000313" key="4">
    <source>
        <dbReference type="Proteomes" id="UP000595703"/>
    </source>
</evidence>
<reference evidence="3 4" key="2">
    <citation type="journal article" date="2011" name="J. Antibiot.">
        <title>Furaquinocins I and J: novel polyketide isoprenoid hybrid compounds from Streptomyces reveromyceticus SN-593.</title>
        <authorList>
            <person name="Panthee S."/>
            <person name="Takahashi S."/>
            <person name="Takagi H."/>
            <person name="Nogawa T."/>
            <person name="Oowada E."/>
            <person name="Uramoto M."/>
            <person name="Osada H."/>
        </authorList>
    </citation>
    <scope>NUCLEOTIDE SEQUENCE [LARGE SCALE GENOMIC DNA]</scope>
    <source>
        <strain evidence="3 4">SN-593</strain>
    </source>
</reference>
<proteinExistence type="predicted"/>
<accession>A0A7U3UWW8</accession>
<dbReference type="EMBL" id="AP018365">
    <property type="protein sequence ID" value="BBB00127.1"/>
    <property type="molecule type" value="Genomic_DNA"/>
</dbReference>
<keyword evidence="1" id="KW-0378">Hydrolase</keyword>
<sequence>MARPVIPEITPYPMPSPAALPENTASWTLDPDRAVLLVHDMQRYFLRPIPEGRSLRADLVRNCVALREAAAAAGVPVHYTAQPGGMTPEDRGLLMDFWGPGMDANPEHRAIIDELEPRPDDTVLVKWRPSAYFRTPLLESLRASGRDQLVVCGVYAHVGILQTAAEGCAHGIRTFLAGDAVADFSAAHHRMSLEYAATRCAMVLPTSALLSALPARSLEGDPA</sequence>
<dbReference type="RefSeq" id="WP_202236190.1">
    <property type="nucleotide sequence ID" value="NZ_AP018365.1"/>
</dbReference>
<dbReference type="GO" id="GO:0008908">
    <property type="term" value="F:isochorismatase activity"/>
    <property type="evidence" value="ECO:0007669"/>
    <property type="project" value="InterPro"/>
</dbReference>
<reference evidence="3 4" key="3">
    <citation type="journal article" date="2011" name="Nat. Chem. Biol.">
        <title>Reveromycin A biosynthesis uses RevG and RevJ for stereospecific spiroacetal formation.</title>
        <authorList>
            <person name="Takahashi S."/>
            <person name="Toyoda A."/>
            <person name="Sekiyama Y."/>
            <person name="Takagi H."/>
            <person name="Nogawa T."/>
            <person name="Uramoto M."/>
            <person name="Suzuki R."/>
            <person name="Koshino H."/>
            <person name="Kumano T."/>
            <person name="Panthee S."/>
            <person name="Dairi T."/>
            <person name="Ishikawa J."/>
            <person name="Ikeda H."/>
            <person name="Sakaki Y."/>
            <person name="Osada H."/>
        </authorList>
    </citation>
    <scope>NUCLEOTIDE SEQUENCE [LARGE SCALE GENOMIC DNA]</scope>
    <source>
        <strain evidence="3 4">SN-593</strain>
    </source>
</reference>
<gene>
    <name evidence="3" type="ORF">RVR_7045</name>
</gene>
<dbReference type="PRINTS" id="PR01398">
    <property type="entry name" value="ISCHRISMTASE"/>
</dbReference>
<reference evidence="3 4" key="4">
    <citation type="journal article" date="2020" name="Sci. Rep.">
        <title>beta-carboline chemical signals induce reveromycin production through a LuxR family regulator in Streptomyces sp. SN-593.</title>
        <authorList>
            <person name="Panthee S."/>
            <person name="Kito N."/>
            <person name="Hayashi T."/>
            <person name="Shimizu T."/>
            <person name="Ishikawa J."/>
            <person name="Hamamoto H."/>
            <person name="Osada H."/>
            <person name="Takahashi S."/>
        </authorList>
    </citation>
    <scope>NUCLEOTIDE SEQUENCE [LARGE SCALE GENOMIC DNA]</scope>
    <source>
        <strain evidence="3 4">SN-593</strain>
    </source>
</reference>
<dbReference type="InterPro" id="IPR016291">
    <property type="entry name" value="Isochorismatase"/>
</dbReference>
<evidence type="ECO:0000313" key="3">
    <source>
        <dbReference type="EMBL" id="BBB00127.1"/>
    </source>
</evidence>
<dbReference type="AlphaFoldDB" id="A0A7U3UWW8"/>
<name>A0A7U3UWW8_9ACTN</name>
<dbReference type="InterPro" id="IPR050272">
    <property type="entry name" value="Isochorismatase-like_hydrls"/>
</dbReference>
<evidence type="ECO:0000256" key="1">
    <source>
        <dbReference type="ARBA" id="ARBA00022801"/>
    </source>
</evidence>
<dbReference type="InterPro" id="IPR000868">
    <property type="entry name" value="Isochorismatase-like_dom"/>
</dbReference>
<dbReference type="Pfam" id="PF00857">
    <property type="entry name" value="Isochorismatase"/>
    <property type="match status" value="1"/>
</dbReference>
<evidence type="ECO:0000259" key="2">
    <source>
        <dbReference type="Pfam" id="PF00857"/>
    </source>
</evidence>
<dbReference type="Gene3D" id="3.40.50.850">
    <property type="entry name" value="Isochorismatase-like"/>
    <property type="match status" value="1"/>
</dbReference>
<reference evidence="3 4" key="1">
    <citation type="journal article" date="2010" name="J. Bacteriol.">
        <title>Biochemical characterization of a novel indole prenyltransferase from Streptomyces sp. SN-593.</title>
        <authorList>
            <person name="Takahashi S."/>
            <person name="Takagi H."/>
            <person name="Toyoda A."/>
            <person name="Uramoto M."/>
            <person name="Nogawa T."/>
            <person name="Ueki M."/>
            <person name="Sakaki Y."/>
            <person name="Osada H."/>
        </authorList>
    </citation>
    <scope>NUCLEOTIDE SEQUENCE [LARGE SCALE GENOMIC DNA]</scope>
    <source>
        <strain evidence="3 4">SN-593</strain>
    </source>
</reference>
<keyword evidence="4" id="KW-1185">Reference proteome</keyword>
<dbReference type="SUPFAM" id="SSF52499">
    <property type="entry name" value="Isochorismatase-like hydrolases"/>
    <property type="match status" value="1"/>
</dbReference>
<dbReference type="InterPro" id="IPR036380">
    <property type="entry name" value="Isochorismatase-like_sf"/>
</dbReference>
<dbReference type="KEGG" id="arev:RVR_7045"/>
<protein>
    <submittedName>
        <fullName evidence="3">Putative isochorismatase</fullName>
    </submittedName>
</protein>
<dbReference type="Proteomes" id="UP000595703">
    <property type="component" value="Chromosome"/>
</dbReference>
<organism evidence="3 4">
    <name type="scientific">Actinacidiphila reveromycinica</name>
    <dbReference type="NCBI Taxonomy" id="659352"/>
    <lineage>
        <taxon>Bacteria</taxon>
        <taxon>Bacillati</taxon>
        <taxon>Actinomycetota</taxon>
        <taxon>Actinomycetes</taxon>
        <taxon>Kitasatosporales</taxon>
        <taxon>Streptomycetaceae</taxon>
        <taxon>Actinacidiphila</taxon>
    </lineage>
</organism>
<feature type="domain" description="Isochorismatase-like" evidence="2">
    <location>
        <begin position="35"/>
        <end position="206"/>
    </location>
</feature>
<dbReference type="PANTHER" id="PTHR43540:SF3">
    <property type="entry name" value="ENTEROBACTIN SYNTHASE COMPONENT B"/>
    <property type="match status" value="1"/>
</dbReference>
<dbReference type="PANTHER" id="PTHR43540">
    <property type="entry name" value="PEROXYUREIDOACRYLATE/UREIDOACRYLATE AMIDOHYDROLASE-RELATED"/>
    <property type="match status" value="1"/>
</dbReference>